<reference evidence="21 22" key="1">
    <citation type="journal article" date="2016" name="G3 (Bethesda)">
        <title>First Draft Assembly and Annotation of the Genome of a California Endemic Oak Quercus lobata Nee (Fagaceae).</title>
        <authorList>
            <person name="Sork V.L."/>
            <person name="Fitz-Gibbon S.T."/>
            <person name="Puiu D."/>
            <person name="Crepeau M."/>
            <person name="Gugger P.F."/>
            <person name="Sherman R."/>
            <person name="Stevens K."/>
            <person name="Langley C.H."/>
            <person name="Pellegrini M."/>
            <person name="Salzberg S.L."/>
        </authorList>
    </citation>
    <scope>NUCLEOTIDE SEQUENCE [LARGE SCALE GENOMIC DNA]</scope>
    <source>
        <strain evidence="21 22">cv. SW786</strain>
    </source>
</reference>
<dbReference type="EC" id="1.14.14.91" evidence="13"/>
<keyword evidence="11" id="KW-0472">Membrane</keyword>
<comment type="subcellular location">
    <subcellularLocation>
        <location evidence="2">Membrane</location>
        <topology evidence="2">Single-pass membrane protein</topology>
    </subcellularLocation>
</comment>
<dbReference type="GO" id="GO:0016020">
    <property type="term" value="C:membrane"/>
    <property type="evidence" value="ECO:0007669"/>
    <property type="project" value="UniProtKB-SubCell"/>
</dbReference>
<dbReference type="AlphaFoldDB" id="A0A7N2ME82"/>
<comment type="function">
    <text evidence="18">Catalyzes the first oxidative step of the phenylpropanoid pathway in higher plants by transforming trans-cinnamate into p-coumarate. The compounds formed by this pathway are essential components for lignification, pollination, and defense against ultraviolet light, predators and pathogens.</text>
</comment>
<keyword evidence="5" id="KW-0812">Transmembrane</keyword>
<dbReference type="PANTHER" id="PTHR47948">
    <property type="entry name" value="TRANS-CINNAMATE 4-MONOOXYGENASE"/>
    <property type="match status" value="1"/>
</dbReference>
<evidence type="ECO:0000256" key="17">
    <source>
        <dbReference type="ARBA" id="ARBA00042998"/>
    </source>
</evidence>
<dbReference type="GO" id="GO:0005506">
    <property type="term" value="F:iron ion binding"/>
    <property type="evidence" value="ECO:0007669"/>
    <property type="project" value="InterPro"/>
</dbReference>
<evidence type="ECO:0000256" key="9">
    <source>
        <dbReference type="ARBA" id="ARBA00023004"/>
    </source>
</evidence>
<evidence type="ECO:0000256" key="12">
    <source>
        <dbReference type="ARBA" id="ARBA00037893"/>
    </source>
</evidence>
<evidence type="ECO:0000313" key="21">
    <source>
        <dbReference type="EnsemblPlants" id="QL08p064976:mrna"/>
    </source>
</evidence>
<dbReference type="Proteomes" id="UP000594261">
    <property type="component" value="Chromosome 8"/>
</dbReference>
<evidence type="ECO:0000256" key="13">
    <source>
        <dbReference type="ARBA" id="ARBA00038946"/>
    </source>
</evidence>
<evidence type="ECO:0000256" key="8">
    <source>
        <dbReference type="ARBA" id="ARBA00023002"/>
    </source>
</evidence>
<dbReference type="GO" id="GO:0009808">
    <property type="term" value="P:lignin metabolic process"/>
    <property type="evidence" value="ECO:0007669"/>
    <property type="project" value="TreeGrafter"/>
</dbReference>
<keyword evidence="22" id="KW-1185">Reference proteome</keyword>
<evidence type="ECO:0000256" key="11">
    <source>
        <dbReference type="ARBA" id="ARBA00023136"/>
    </source>
</evidence>
<evidence type="ECO:0000256" key="6">
    <source>
        <dbReference type="ARBA" id="ARBA00022723"/>
    </source>
</evidence>
<dbReference type="GO" id="GO:0016710">
    <property type="term" value="F:trans-cinnamate 4-monooxygenase activity"/>
    <property type="evidence" value="ECO:0007669"/>
    <property type="project" value="UniProtKB-EC"/>
</dbReference>
<evidence type="ECO:0000256" key="2">
    <source>
        <dbReference type="ARBA" id="ARBA00004167"/>
    </source>
</evidence>
<evidence type="ECO:0000256" key="18">
    <source>
        <dbReference type="ARBA" id="ARBA00045946"/>
    </source>
</evidence>
<evidence type="ECO:0000256" key="10">
    <source>
        <dbReference type="ARBA" id="ARBA00023033"/>
    </source>
</evidence>
<evidence type="ECO:0000256" key="15">
    <source>
        <dbReference type="ARBA" id="ARBA00041322"/>
    </source>
</evidence>
<keyword evidence="8" id="KW-0560">Oxidoreductase</keyword>
<comment type="catalytic activity">
    <reaction evidence="19">
        <text>(E)-cinnamate + reduced [NADPH--hemoprotein reductase] + O2 = (E)-4-coumarate + oxidized [NADPH--hemoprotein reductase] + H2O + H(+)</text>
        <dbReference type="Rhea" id="RHEA:10608"/>
        <dbReference type="Rhea" id="RHEA-COMP:11964"/>
        <dbReference type="Rhea" id="RHEA-COMP:11965"/>
        <dbReference type="ChEBI" id="CHEBI:12876"/>
        <dbReference type="ChEBI" id="CHEBI:15377"/>
        <dbReference type="ChEBI" id="CHEBI:15378"/>
        <dbReference type="ChEBI" id="CHEBI:15379"/>
        <dbReference type="ChEBI" id="CHEBI:15669"/>
        <dbReference type="ChEBI" id="CHEBI:57618"/>
        <dbReference type="ChEBI" id="CHEBI:58210"/>
        <dbReference type="EC" id="1.14.14.91"/>
    </reaction>
</comment>
<organism evidence="21 22">
    <name type="scientific">Quercus lobata</name>
    <name type="common">Valley oak</name>
    <dbReference type="NCBI Taxonomy" id="97700"/>
    <lineage>
        <taxon>Eukaryota</taxon>
        <taxon>Viridiplantae</taxon>
        <taxon>Streptophyta</taxon>
        <taxon>Embryophyta</taxon>
        <taxon>Tracheophyta</taxon>
        <taxon>Spermatophyta</taxon>
        <taxon>Magnoliopsida</taxon>
        <taxon>eudicotyledons</taxon>
        <taxon>Gunneridae</taxon>
        <taxon>Pentapetalae</taxon>
        <taxon>rosids</taxon>
        <taxon>fabids</taxon>
        <taxon>Fagales</taxon>
        <taxon>Fagaceae</taxon>
        <taxon>Quercus</taxon>
    </lineage>
</organism>
<evidence type="ECO:0000313" key="22">
    <source>
        <dbReference type="Proteomes" id="UP000594261"/>
    </source>
</evidence>
<reference evidence="21" key="2">
    <citation type="submission" date="2021-01" db="UniProtKB">
        <authorList>
            <consortium name="EnsemblPlants"/>
        </authorList>
    </citation>
    <scope>IDENTIFICATION</scope>
</reference>
<dbReference type="PANTHER" id="PTHR47948:SF4">
    <property type="entry name" value="TRANS-CINNAMATE 4-MONOOXYGENASE"/>
    <property type="match status" value="1"/>
</dbReference>
<dbReference type="EMBL" id="LRBV02000008">
    <property type="status" value="NOT_ANNOTATED_CDS"/>
    <property type="molecule type" value="Genomic_DNA"/>
</dbReference>
<accession>A0A7N2ME82</accession>
<keyword evidence="7" id="KW-1133">Transmembrane helix</keyword>
<dbReference type="Pfam" id="PF00067">
    <property type="entry name" value="p450"/>
    <property type="match status" value="1"/>
</dbReference>
<comment type="similarity">
    <text evidence="3">Belongs to the cytochrome P450 family.</text>
</comment>
<dbReference type="PRINTS" id="PR00463">
    <property type="entry name" value="EP450I"/>
</dbReference>
<evidence type="ECO:0000256" key="16">
    <source>
        <dbReference type="ARBA" id="ARBA00042815"/>
    </source>
</evidence>
<comment type="pathway">
    <text evidence="12">Phenylpropanoid metabolism; trans-4-coumarate biosynthesis; trans-4-coumarate from trans-cinnamate: step 1/1.</text>
</comment>
<evidence type="ECO:0000256" key="1">
    <source>
        <dbReference type="ARBA" id="ARBA00001971"/>
    </source>
</evidence>
<dbReference type="EnsemblPlants" id="QL08p064976:mrna">
    <property type="protein sequence ID" value="QL08p064976:mrna"/>
    <property type="gene ID" value="QL08p064976"/>
</dbReference>
<dbReference type="InterPro" id="IPR001128">
    <property type="entry name" value="Cyt_P450"/>
</dbReference>
<keyword evidence="4 20" id="KW-0349">Heme</keyword>
<evidence type="ECO:0000256" key="5">
    <source>
        <dbReference type="ARBA" id="ARBA00022692"/>
    </source>
</evidence>
<dbReference type="Gramene" id="QL08p064976:mrna">
    <property type="protein sequence ID" value="QL08p064976:mrna"/>
    <property type="gene ID" value="QL08p064976"/>
</dbReference>
<evidence type="ECO:0000256" key="14">
    <source>
        <dbReference type="ARBA" id="ARBA00040090"/>
    </source>
</evidence>
<dbReference type="InterPro" id="IPR036396">
    <property type="entry name" value="Cyt_P450_sf"/>
</dbReference>
<proteinExistence type="inferred from homology"/>
<evidence type="ECO:0000256" key="19">
    <source>
        <dbReference type="ARBA" id="ARBA00048198"/>
    </source>
</evidence>
<sequence>MLGPGVQITKPNTYKLPYLKAVIKETLWVRMAIPLLVPHMNLQDAKLGRFDIPGESKIPMNAWWLANNPGKRKNPQDFRPKRFLEEEAKVGANGNDFRYLPFGVGRRSCTRCKSIIFEKFGGHPSPHISKWFCGLGIYVILPLYVSRFAQVDQHKLAQVPARFRIEFSQGGHRCGAGHRVSND</sequence>
<keyword evidence="6 20" id="KW-0479">Metal-binding</keyword>
<dbReference type="InterPro" id="IPR002401">
    <property type="entry name" value="Cyt_P450_E_grp-I"/>
</dbReference>
<dbReference type="SUPFAM" id="SSF48264">
    <property type="entry name" value="Cytochrome P450"/>
    <property type="match status" value="1"/>
</dbReference>
<dbReference type="GO" id="GO:0020037">
    <property type="term" value="F:heme binding"/>
    <property type="evidence" value="ECO:0007669"/>
    <property type="project" value="InterPro"/>
</dbReference>
<evidence type="ECO:0000256" key="7">
    <source>
        <dbReference type="ARBA" id="ARBA00022989"/>
    </source>
</evidence>
<feature type="binding site" description="axial binding residue" evidence="20">
    <location>
        <position position="109"/>
    </location>
    <ligand>
        <name>heme</name>
        <dbReference type="ChEBI" id="CHEBI:30413"/>
    </ligand>
    <ligandPart>
        <name>Fe</name>
        <dbReference type="ChEBI" id="CHEBI:18248"/>
    </ligandPart>
</feature>
<evidence type="ECO:0000256" key="3">
    <source>
        <dbReference type="ARBA" id="ARBA00010617"/>
    </source>
</evidence>
<comment type="cofactor">
    <cofactor evidence="1 20">
        <name>heme</name>
        <dbReference type="ChEBI" id="CHEBI:30413"/>
    </cofactor>
</comment>
<protein>
    <recommendedName>
        <fullName evidence="14">Trans-cinnamate 4-monooxygenase</fullName>
        <ecNumber evidence="13">1.14.14.91</ecNumber>
    </recommendedName>
    <alternativeName>
        <fullName evidence="15">Cinnamic acid 4-hydroxylase</fullName>
    </alternativeName>
    <alternativeName>
        <fullName evidence="17">Cytochrome P450 73</fullName>
    </alternativeName>
    <alternativeName>
        <fullName evidence="16">Cytochrome P450C4H</fullName>
    </alternativeName>
</protein>
<evidence type="ECO:0000256" key="4">
    <source>
        <dbReference type="ARBA" id="ARBA00022617"/>
    </source>
</evidence>
<keyword evidence="10" id="KW-0503">Monooxygenase</keyword>
<name>A0A7N2ME82_QUELO</name>
<dbReference type="Gene3D" id="1.10.630.10">
    <property type="entry name" value="Cytochrome P450"/>
    <property type="match status" value="1"/>
</dbReference>
<keyword evidence="9 20" id="KW-0408">Iron</keyword>
<dbReference type="InParanoid" id="A0A7N2ME82"/>
<evidence type="ECO:0000256" key="20">
    <source>
        <dbReference type="PIRSR" id="PIRSR602401-1"/>
    </source>
</evidence>